<organism evidence="1">
    <name type="scientific">candidate division WOR-3 bacterium</name>
    <dbReference type="NCBI Taxonomy" id="2052148"/>
    <lineage>
        <taxon>Bacteria</taxon>
        <taxon>Bacteria division WOR-3</taxon>
    </lineage>
</organism>
<dbReference type="EMBL" id="DSKY01000010">
    <property type="protein sequence ID" value="HDY58594.1"/>
    <property type="molecule type" value="Genomic_DNA"/>
</dbReference>
<keyword evidence="1" id="KW-0378">Hydrolase</keyword>
<dbReference type="Gene3D" id="3.40.50.1000">
    <property type="entry name" value="HAD superfamily/HAD-like"/>
    <property type="match status" value="1"/>
</dbReference>
<protein>
    <submittedName>
        <fullName evidence="1">HAD family hydrolase</fullName>
    </submittedName>
</protein>
<comment type="caution">
    <text evidence="1">The sequence shown here is derived from an EMBL/GenBank/DDBJ whole genome shotgun (WGS) entry which is preliminary data.</text>
</comment>
<sequence length="210" mass="24568">MKPHKKIYQKKAILFDLDGVLVDTYKVWFRLFNRTLRHFGYKTITLKVFAQNWGQSTEEDVRIFMPEVKLKDVKRYFSINFPKFTKYMKVNLEAKIVLSKLKEMGLKIGCITNSHRDITKLEIKKAGLKNFFDVVITADDVKRPKPEPDMLLKACKRLRVKVNEVVFIGDTQTDLKTAKKAGCLFIGYRTQSELRIKKLSEIITLIYDIP</sequence>
<dbReference type="GO" id="GO:0006281">
    <property type="term" value="P:DNA repair"/>
    <property type="evidence" value="ECO:0007669"/>
    <property type="project" value="TreeGrafter"/>
</dbReference>
<dbReference type="InterPro" id="IPR023198">
    <property type="entry name" value="PGP-like_dom2"/>
</dbReference>
<dbReference type="InterPro" id="IPR036412">
    <property type="entry name" value="HAD-like_sf"/>
</dbReference>
<dbReference type="Pfam" id="PF13419">
    <property type="entry name" value="HAD_2"/>
    <property type="match status" value="1"/>
</dbReference>
<dbReference type="SFLD" id="SFLDG01135">
    <property type="entry name" value="C1.5.6:_HAD__Beta-PGM__Phospha"/>
    <property type="match status" value="1"/>
</dbReference>
<name>A0A7V0Z4V1_UNCW3</name>
<dbReference type="InterPro" id="IPR023214">
    <property type="entry name" value="HAD_sf"/>
</dbReference>
<dbReference type="PRINTS" id="PR00413">
    <property type="entry name" value="HADHALOGNASE"/>
</dbReference>
<gene>
    <name evidence="1" type="ORF">ENP86_03460</name>
</gene>
<dbReference type="PANTHER" id="PTHR43434">
    <property type="entry name" value="PHOSPHOGLYCOLATE PHOSPHATASE"/>
    <property type="match status" value="1"/>
</dbReference>
<dbReference type="NCBIfam" id="TIGR01509">
    <property type="entry name" value="HAD-SF-IA-v3"/>
    <property type="match status" value="1"/>
</dbReference>
<dbReference type="SFLD" id="SFLDG01129">
    <property type="entry name" value="C1.5:_HAD__Beta-PGM__Phosphata"/>
    <property type="match status" value="1"/>
</dbReference>
<dbReference type="SUPFAM" id="SSF56784">
    <property type="entry name" value="HAD-like"/>
    <property type="match status" value="1"/>
</dbReference>
<dbReference type="PANTHER" id="PTHR43434:SF1">
    <property type="entry name" value="PHOSPHOGLYCOLATE PHOSPHATASE"/>
    <property type="match status" value="1"/>
</dbReference>
<dbReference type="InterPro" id="IPR041492">
    <property type="entry name" value="HAD_2"/>
</dbReference>
<dbReference type="InterPro" id="IPR006439">
    <property type="entry name" value="HAD-SF_hydro_IA"/>
</dbReference>
<dbReference type="SFLD" id="SFLDS00003">
    <property type="entry name" value="Haloacid_Dehalogenase"/>
    <property type="match status" value="1"/>
</dbReference>
<proteinExistence type="predicted"/>
<reference evidence="1" key="1">
    <citation type="journal article" date="2020" name="mSystems">
        <title>Genome- and Community-Level Interaction Insights into Carbon Utilization and Element Cycling Functions of Hydrothermarchaeota in Hydrothermal Sediment.</title>
        <authorList>
            <person name="Zhou Z."/>
            <person name="Liu Y."/>
            <person name="Xu W."/>
            <person name="Pan J."/>
            <person name="Luo Z.H."/>
            <person name="Li M."/>
        </authorList>
    </citation>
    <scope>NUCLEOTIDE SEQUENCE [LARGE SCALE GENOMIC DNA]</scope>
    <source>
        <strain evidence="1">SpSt-258</strain>
    </source>
</reference>
<accession>A0A7V0Z4V1</accession>
<dbReference type="Gene3D" id="1.10.150.240">
    <property type="entry name" value="Putative phosphatase, domain 2"/>
    <property type="match status" value="1"/>
</dbReference>
<dbReference type="InterPro" id="IPR050155">
    <property type="entry name" value="HAD-like_hydrolase_sf"/>
</dbReference>
<dbReference type="NCBIfam" id="TIGR01549">
    <property type="entry name" value="HAD-SF-IA-v1"/>
    <property type="match status" value="1"/>
</dbReference>
<dbReference type="GO" id="GO:0008967">
    <property type="term" value="F:phosphoglycolate phosphatase activity"/>
    <property type="evidence" value="ECO:0007669"/>
    <property type="project" value="TreeGrafter"/>
</dbReference>
<dbReference type="AlphaFoldDB" id="A0A7V0Z4V1"/>
<evidence type="ECO:0000313" key="1">
    <source>
        <dbReference type="EMBL" id="HDY58594.1"/>
    </source>
</evidence>